<gene>
    <name evidence="3" type="ORF">MOV08_21145</name>
</gene>
<feature type="domain" description="4Fe-4S Wbl-type" evidence="2">
    <location>
        <begin position="21"/>
        <end position="86"/>
    </location>
</feature>
<evidence type="ECO:0000259" key="2">
    <source>
        <dbReference type="PROSITE" id="PS51674"/>
    </source>
</evidence>
<sequence length="140" mass="15347">MHPLAIKPPPFVPRTEETPLPCTTCPDVYFAPDHRESHKERLDRVAAAQLLCGGCDEDRRAACADWARTHREWGVWGGRTERQNGYKPRNHSAGPGTGQSTTECGTEAGARAHYRRGERPCAACGAAARRRAAERKQGAA</sequence>
<keyword evidence="4" id="KW-1185">Reference proteome</keyword>
<protein>
    <submittedName>
        <fullName evidence="3">WhiB family transcriptional regulator</fullName>
    </submittedName>
</protein>
<dbReference type="Pfam" id="PF02467">
    <property type="entry name" value="Whib"/>
    <property type="match status" value="1"/>
</dbReference>
<name>A0ABY8A966_9ACTN</name>
<dbReference type="PROSITE" id="PS51674">
    <property type="entry name" value="4FE4S_WBL"/>
    <property type="match status" value="1"/>
</dbReference>
<evidence type="ECO:0000256" key="1">
    <source>
        <dbReference type="SAM" id="MobiDB-lite"/>
    </source>
</evidence>
<dbReference type="Proteomes" id="UP001218629">
    <property type="component" value="Chromosome"/>
</dbReference>
<accession>A0ABY8A966</accession>
<dbReference type="EMBL" id="CP095749">
    <property type="protein sequence ID" value="WEB41529.1"/>
    <property type="molecule type" value="Genomic_DNA"/>
</dbReference>
<proteinExistence type="predicted"/>
<evidence type="ECO:0000313" key="3">
    <source>
        <dbReference type="EMBL" id="WEB41529.1"/>
    </source>
</evidence>
<reference evidence="3 4" key="1">
    <citation type="submission" date="2022-03" db="EMBL/GenBank/DDBJ databases">
        <title>Streptomyces yunnanensis P86,complete genome.</title>
        <authorList>
            <person name="Chen S."/>
            <person name="Zhang Q."/>
        </authorList>
    </citation>
    <scope>NUCLEOTIDE SEQUENCE [LARGE SCALE GENOMIC DNA]</scope>
    <source>
        <strain evidence="3 4">P86</strain>
    </source>
</reference>
<dbReference type="InterPro" id="IPR034768">
    <property type="entry name" value="4FE4S_WBL"/>
</dbReference>
<evidence type="ECO:0000313" key="4">
    <source>
        <dbReference type="Proteomes" id="UP001218629"/>
    </source>
</evidence>
<organism evidence="3 4">
    <name type="scientific">Streptomyces yunnanensis</name>
    <dbReference type="NCBI Taxonomy" id="156453"/>
    <lineage>
        <taxon>Bacteria</taxon>
        <taxon>Bacillati</taxon>
        <taxon>Actinomycetota</taxon>
        <taxon>Actinomycetes</taxon>
        <taxon>Kitasatosporales</taxon>
        <taxon>Streptomycetaceae</taxon>
        <taxon>Streptomyces</taxon>
    </lineage>
</organism>
<dbReference type="RefSeq" id="WP_275308531.1">
    <property type="nucleotide sequence ID" value="NZ_CP095749.1"/>
</dbReference>
<feature type="region of interest" description="Disordered" evidence="1">
    <location>
        <begin position="79"/>
        <end position="115"/>
    </location>
</feature>